<dbReference type="Gene3D" id="3.10.180.10">
    <property type="entry name" value="2,3-Dihydroxybiphenyl 1,2-Dioxygenase, domain 1"/>
    <property type="match status" value="1"/>
</dbReference>
<dbReference type="Proteomes" id="UP000198914">
    <property type="component" value="Unassembled WGS sequence"/>
</dbReference>
<dbReference type="RefSeq" id="WP_092643367.1">
    <property type="nucleotide sequence ID" value="NZ_FNPX01000003.1"/>
</dbReference>
<dbReference type="InterPro" id="IPR029068">
    <property type="entry name" value="Glyas_Bleomycin-R_OHBP_Dase"/>
</dbReference>
<keyword evidence="2" id="KW-0223">Dioxygenase</keyword>
<name>A0A1H3MPD3_9RHOB</name>
<dbReference type="InterPro" id="IPR037523">
    <property type="entry name" value="VOC_core"/>
</dbReference>
<reference evidence="3" key="1">
    <citation type="submission" date="2016-10" db="EMBL/GenBank/DDBJ databases">
        <authorList>
            <person name="Varghese N."/>
            <person name="Submissions S."/>
        </authorList>
    </citation>
    <scope>NUCLEOTIDE SEQUENCE [LARGE SCALE GENOMIC DNA]</scope>
    <source>
        <strain evidence="3">DSM 100420</strain>
    </source>
</reference>
<proteinExistence type="predicted"/>
<evidence type="ECO:0000313" key="3">
    <source>
        <dbReference type="Proteomes" id="UP000198914"/>
    </source>
</evidence>
<keyword evidence="3" id="KW-1185">Reference proteome</keyword>
<protein>
    <submittedName>
        <fullName evidence="2">Catechol 2,3-dioxygenase</fullName>
    </submittedName>
</protein>
<gene>
    <name evidence="2" type="ORF">SAMN05444004_103129</name>
</gene>
<dbReference type="SUPFAM" id="SSF54593">
    <property type="entry name" value="Glyoxalase/Bleomycin resistance protein/Dihydroxybiphenyl dioxygenase"/>
    <property type="match status" value="1"/>
</dbReference>
<organism evidence="2 3">
    <name type="scientific">Jannaschia faecimaris</name>
    <dbReference type="NCBI Taxonomy" id="1244108"/>
    <lineage>
        <taxon>Bacteria</taxon>
        <taxon>Pseudomonadati</taxon>
        <taxon>Pseudomonadota</taxon>
        <taxon>Alphaproteobacteria</taxon>
        <taxon>Rhodobacterales</taxon>
        <taxon>Roseobacteraceae</taxon>
        <taxon>Jannaschia</taxon>
    </lineage>
</organism>
<dbReference type="PROSITE" id="PS51819">
    <property type="entry name" value="VOC"/>
    <property type="match status" value="1"/>
</dbReference>
<evidence type="ECO:0000313" key="2">
    <source>
        <dbReference type="EMBL" id="SDY78344.1"/>
    </source>
</evidence>
<dbReference type="Pfam" id="PF00903">
    <property type="entry name" value="Glyoxalase"/>
    <property type="match status" value="1"/>
</dbReference>
<dbReference type="OrthoDB" id="9812656at2"/>
<dbReference type="GO" id="GO:0051213">
    <property type="term" value="F:dioxygenase activity"/>
    <property type="evidence" value="ECO:0007669"/>
    <property type="project" value="UniProtKB-KW"/>
</dbReference>
<sequence length="139" mass="14879">MPWSIHHVNLQAKDVRATAAFYSSVLGMQEAPWAFPQTRGYLPGDPDKLALMGDGRDSHSGLHLIAPDPAFADKNGLIHNPSVGGHVAFQVDDLDGVIARLVAAGIPHSVTGEFAIPGLRHVYVTDPEGNLIEINGKVR</sequence>
<dbReference type="InterPro" id="IPR004360">
    <property type="entry name" value="Glyas_Fos-R_dOase_dom"/>
</dbReference>
<dbReference type="EMBL" id="FNPX01000003">
    <property type="protein sequence ID" value="SDY78344.1"/>
    <property type="molecule type" value="Genomic_DNA"/>
</dbReference>
<keyword evidence="2" id="KW-0560">Oxidoreductase</keyword>
<dbReference type="STRING" id="1244108.SAMN05444004_103129"/>
<feature type="domain" description="VOC" evidence="1">
    <location>
        <begin position="4"/>
        <end position="137"/>
    </location>
</feature>
<evidence type="ECO:0000259" key="1">
    <source>
        <dbReference type="PROSITE" id="PS51819"/>
    </source>
</evidence>
<accession>A0A1H3MPD3</accession>
<dbReference type="AlphaFoldDB" id="A0A1H3MPD3"/>